<evidence type="ECO:0000313" key="2">
    <source>
        <dbReference type="EMBL" id="KPV53764.1"/>
    </source>
</evidence>
<proteinExistence type="predicted"/>
<reference evidence="2 3" key="1">
    <citation type="submission" date="2015-09" db="EMBL/GenBank/DDBJ databases">
        <title>Draft genome sequence of Kouleothrix aurantiaca JCM 19913.</title>
        <authorList>
            <person name="Hemp J."/>
        </authorList>
    </citation>
    <scope>NUCLEOTIDE SEQUENCE [LARGE SCALE GENOMIC DNA]</scope>
    <source>
        <strain evidence="2 3">COM-B</strain>
    </source>
</reference>
<feature type="domain" description="Actin homologue MreB-like C-terminal" evidence="1">
    <location>
        <begin position="1"/>
        <end position="132"/>
    </location>
</feature>
<feature type="non-terminal residue" evidence="2">
    <location>
        <position position="1"/>
    </location>
</feature>
<dbReference type="Gene3D" id="3.30.420.40">
    <property type="match status" value="1"/>
</dbReference>
<dbReference type="InterPro" id="IPR043129">
    <property type="entry name" value="ATPase_NBD"/>
</dbReference>
<evidence type="ECO:0000313" key="3">
    <source>
        <dbReference type="Proteomes" id="UP000050509"/>
    </source>
</evidence>
<accession>A0A0P9FAR8</accession>
<dbReference type="EMBL" id="LJCR01000182">
    <property type="protein sequence ID" value="KPV53764.1"/>
    <property type="molecule type" value="Genomic_DNA"/>
</dbReference>
<dbReference type="AlphaFoldDB" id="A0A0P9FAR8"/>
<comment type="caution">
    <text evidence="2">The sequence shown here is derived from an EMBL/GenBank/DDBJ whole genome shotgun (WGS) entry which is preliminary data.</text>
</comment>
<sequence>DIGGRTTLAYWTRAQEPILAKCGQLDAGVEKIGDNLSAWFEQTHGRPLRLFERRDLIRHVLDPKAHPHPKIHVAGKLITITSQLKAEVQRVGDEIASFVKRIWRSSERGAVAAEAASVHLVGGGAYYFGDTIRAIIPNIIIPEMPEAQNAYGYLSIAQAIGDDEWADIIEACKAPEAR</sequence>
<protein>
    <recommendedName>
        <fullName evidence="1">Actin homologue MreB-like C-terminal domain-containing protein</fullName>
    </recommendedName>
</protein>
<name>A0A0P9FAR8_9CHLR</name>
<organism evidence="2 3">
    <name type="scientific">Kouleothrix aurantiaca</name>
    <dbReference type="NCBI Taxonomy" id="186479"/>
    <lineage>
        <taxon>Bacteria</taxon>
        <taxon>Bacillati</taxon>
        <taxon>Chloroflexota</taxon>
        <taxon>Chloroflexia</taxon>
        <taxon>Chloroflexales</taxon>
        <taxon>Roseiflexineae</taxon>
        <taxon>Roseiflexaceae</taxon>
        <taxon>Kouleothrix</taxon>
    </lineage>
</organism>
<dbReference type="Proteomes" id="UP000050509">
    <property type="component" value="Unassembled WGS sequence"/>
</dbReference>
<gene>
    <name evidence="2" type="ORF">SE17_07670</name>
</gene>
<keyword evidence="3" id="KW-1185">Reference proteome</keyword>
<dbReference type="Pfam" id="PF21522">
    <property type="entry name" value="MreB-like_C"/>
    <property type="match status" value="1"/>
</dbReference>
<evidence type="ECO:0000259" key="1">
    <source>
        <dbReference type="Pfam" id="PF21522"/>
    </source>
</evidence>
<dbReference type="SUPFAM" id="SSF53067">
    <property type="entry name" value="Actin-like ATPase domain"/>
    <property type="match status" value="1"/>
</dbReference>
<dbReference type="InterPro" id="IPR049067">
    <property type="entry name" value="MreB-like_C"/>
</dbReference>